<sequence>MVKWFCSFKKKSAFLVDKSGTNHHCDYLLYLCGGENYPVYLSISYPEFVNMFLTIEVYSF</sequence>
<proteinExistence type="predicted"/>
<accession>A0A0E9PFA0</accession>
<organism evidence="1">
    <name type="scientific">Anguilla anguilla</name>
    <name type="common">European freshwater eel</name>
    <name type="synonym">Muraena anguilla</name>
    <dbReference type="NCBI Taxonomy" id="7936"/>
    <lineage>
        <taxon>Eukaryota</taxon>
        <taxon>Metazoa</taxon>
        <taxon>Chordata</taxon>
        <taxon>Craniata</taxon>
        <taxon>Vertebrata</taxon>
        <taxon>Euteleostomi</taxon>
        <taxon>Actinopterygii</taxon>
        <taxon>Neopterygii</taxon>
        <taxon>Teleostei</taxon>
        <taxon>Anguilliformes</taxon>
        <taxon>Anguillidae</taxon>
        <taxon>Anguilla</taxon>
    </lineage>
</organism>
<reference evidence="1" key="1">
    <citation type="submission" date="2014-11" db="EMBL/GenBank/DDBJ databases">
        <authorList>
            <person name="Amaro Gonzalez C."/>
        </authorList>
    </citation>
    <scope>NUCLEOTIDE SEQUENCE</scope>
</reference>
<protein>
    <submittedName>
        <fullName evidence="1">Uncharacterized protein</fullName>
    </submittedName>
</protein>
<dbReference type="EMBL" id="GBXM01105842">
    <property type="protein sequence ID" value="JAH02735.1"/>
    <property type="molecule type" value="Transcribed_RNA"/>
</dbReference>
<dbReference type="AlphaFoldDB" id="A0A0E9PFA0"/>
<name>A0A0E9PFA0_ANGAN</name>
<evidence type="ECO:0000313" key="1">
    <source>
        <dbReference type="EMBL" id="JAH02735.1"/>
    </source>
</evidence>
<reference evidence="1" key="2">
    <citation type="journal article" date="2015" name="Fish Shellfish Immunol.">
        <title>Early steps in the European eel (Anguilla anguilla)-Vibrio vulnificus interaction in the gills: Role of the RtxA13 toxin.</title>
        <authorList>
            <person name="Callol A."/>
            <person name="Pajuelo D."/>
            <person name="Ebbesson L."/>
            <person name="Teles M."/>
            <person name="MacKenzie S."/>
            <person name="Amaro C."/>
        </authorList>
    </citation>
    <scope>NUCLEOTIDE SEQUENCE</scope>
</reference>